<dbReference type="InterPro" id="IPR009061">
    <property type="entry name" value="DNA-bd_dom_put_sf"/>
</dbReference>
<dbReference type="PANTHER" id="PTHR47738:SF2">
    <property type="entry name" value="PTS SYSTEM FRUCTOSE-LIKE EIIA COMPONENT"/>
    <property type="match status" value="1"/>
</dbReference>
<dbReference type="EMBL" id="CDNC01000026">
    <property type="protein sequence ID" value="CEM62414.1"/>
    <property type="molecule type" value="Genomic_DNA"/>
</dbReference>
<dbReference type="OrthoDB" id="122388at2"/>
<sequence length="217" mass="24641">MSEEILTIEEVARYLRISERTVYEWAQKGKIPSGKIGTVWRFKKDEIENWVNARLSNQQRRISTADIKIENILSPDRVVSLDYSTKRDVLIKMSDVLGTAPQIKNRSELTDEIIKREELMSTAIGCGIAIPHVRLTSVTDLVMAVGISQKDIIDFEPIDSEPVRLIFMIAAATNQHAYYLQTLSFFSTKLKNAELRNKLLAAESPEIAYKVLTKKAL</sequence>
<organism evidence="1 2">
    <name type="scientific">Treponema phagedenis</name>
    <dbReference type="NCBI Taxonomy" id="162"/>
    <lineage>
        <taxon>Bacteria</taxon>
        <taxon>Pseudomonadati</taxon>
        <taxon>Spirochaetota</taxon>
        <taxon>Spirochaetia</taxon>
        <taxon>Spirochaetales</taxon>
        <taxon>Treponemataceae</taxon>
        <taxon>Treponema</taxon>
    </lineage>
</organism>
<dbReference type="SUPFAM" id="SSF46955">
    <property type="entry name" value="Putative DNA-binding domain"/>
    <property type="match status" value="1"/>
</dbReference>
<keyword evidence="2" id="KW-1185">Reference proteome</keyword>
<reference evidence="2" key="1">
    <citation type="submission" date="2015-01" db="EMBL/GenBank/DDBJ databases">
        <authorList>
            <person name="Manzoor Shahid"/>
            <person name="Zubair Saima"/>
        </authorList>
    </citation>
    <scope>NUCLEOTIDE SEQUENCE [LARGE SCALE GENOMIC DNA]</scope>
    <source>
        <strain evidence="2">V1</strain>
    </source>
</reference>
<evidence type="ECO:0000313" key="1">
    <source>
        <dbReference type="EMBL" id="CEM62414.1"/>
    </source>
</evidence>
<dbReference type="InterPro" id="IPR036388">
    <property type="entry name" value="WH-like_DNA-bd_sf"/>
</dbReference>
<dbReference type="PROSITE" id="PS51094">
    <property type="entry name" value="PTS_EIIA_TYPE_2"/>
    <property type="match status" value="1"/>
</dbReference>
<dbReference type="InterPro" id="IPR051541">
    <property type="entry name" value="PTS_SugarTrans_NitroReg"/>
</dbReference>
<protein>
    <submittedName>
        <fullName evidence="1">Putative PTS system fructose-specific EIIABC component</fullName>
    </submittedName>
</protein>
<name>A0A0B7GUS7_TREPH</name>
<dbReference type="RefSeq" id="WP_024753285.1">
    <property type="nucleotide sequence ID" value="NZ_CDNC01000026.1"/>
</dbReference>
<dbReference type="GeneID" id="57753866"/>
<gene>
    <name evidence="1" type="ORF">TPHV1_320017</name>
</gene>
<dbReference type="CDD" id="cd00211">
    <property type="entry name" value="PTS_IIA_fru"/>
    <property type="match status" value="1"/>
</dbReference>
<proteinExistence type="predicted"/>
<dbReference type="InterPro" id="IPR010093">
    <property type="entry name" value="SinI_DNA-bd"/>
</dbReference>
<accession>A0A0B7GUS7</accession>
<dbReference type="NCBIfam" id="TIGR01764">
    <property type="entry name" value="excise"/>
    <property type="match status" value="1"/>
</dbReference>
<dbReference type="InterPro" id="IPR041657">
    <property type="entry name" value="HTH_17"/>
</dbReference>
<dbReference type="PANTHER" id="PTHR47738">
    <property type="entry name" value="PTS SYSTEM FRUCTOSE-LIKE EIIA COMPONENT-RELATED"/>
    <property type="match status" value="1"/>
</dbReference>
<dbReference type="Gene3D" id="3.40.930.10">
    <property type="entry name" value="Mannitol-specific EII, Chain A"/>
    <property type="match status" value="1"/>
</dbReference>
<dbReference type="InterPro" id="IPR016152">
    <property type="entry name" value="PTrfase/Anion_transptr"/>
</dbReference>
<dbReference type="Pfam" id="PF00359">
    <property type="entry name" value="PTS_EIIA_2"/>
    <property type="match status" value="1"/>
</dbReference>
<dbReference type="AlphaFoldDB" id="A0A0B7GUS7"/>
<dbReference type="Gene3D" id="1.10.10.10">
    <property type="entry name" value="Winged helix-like DNA-binding domain superfamily/Winged helix DNA-binding domain"/>
    <property type="match status" value="1"/>
</dbReference>
<dbReference type="Proteomes" id="UP000042527">
    <property type="component" value="Unassembled WGS sequence"/>
</dbReference>
<dbReference type="GO" id="GO:0003677">
    <property type="term" value="F:DNA binding"/>
    <property type="evidence" value="ECO:0007669"/>
    <property type="project" value="InterPro"/>
</dbReference>
<dbReference type="SUPFAM" id="SSF55804">
    <property type="entry name" value="Phoshotransferase/anion transport protein"/>
    <property type="match status" value="1"/>
</dbReference>
<dbReference type="Pfam" id="PF12728">
    <property type="entry name" value="HTH_17"/>
    <property type="match status" value="1"/>
</dbReference>
<dbReference type="InterPro" id="IPR002178">
    <property type="entry name" value="PTS_EIIA_type-2_dom"/>
</dbReference>
<evidence type="ECO:0000313" key="2">
    <source>
        <dbReference type="Proteomes" id="UP000042527"/>
    </source>
</evidence>